<organism evidence="2 3">
    <name type="scientific">Flavobacterium magnesitis</name>
    <dbReference type="NCBI Taxonomy" id="3138077"/>
    <lineage>
        <taxon>Bacteria</taxon>
        <taxon>Pseudomonadati</taxon>
        <taxon>Bacteroidota</taxon>
        <taxon>Flavobacteriia</taxon>
        <taxon>Flavobacteriales</taxon>
        <taxon>Flavobacteriaceae</taxon>
        <taxon>Flavobacterium</taxon>
    </lineage>
</organism>
<comment type="caution">
    <text evidence="2">The sequence shown here is derived from an EMBL/GenBank/DDBJ whole genome shotgun (WGS) entry which is preliminary data.</text>
</comment>
<reference evidence="2 3" key="1">
    <citation type="submission" date="2024-04" db="EMBL/GenBank/DDBJ databases">
        <title>New Clade of Flavobacterium.</title>
        <authorList>
            <person name="Matos L."/>
            <person name="Proenca D.N."/>
            <person name="Fransisco R.M."/>
            <person name="Chung A.P."/>
            <person name="Maccario L."/>
            <person name="Sorensen S.J."/>
            <person name="Morais P.V."/>
        </authorList>
    </citation>
    <scope>NUCLEOTIDE SEQUENCE [LARGE SCALE GENOMIC DNA]</scope>
    <source>
        <strain evidence="2 3">FBOR7N2.3</strain>
    </source>
</reference>
<keyword evidence="3" id="KW-1185">Reference proteome</keyword>
<accession>A0ABV4TNM8</accession>
<feature type="domain" description="DUF6791" evidence="1">
    <location>
        <begin position="10"/>
        <end position="159"/>
    </location>
</feature>
<evidence type="ECO:0000259" key="1">
    <source>
        <dbReference type="Pfam" id="PF20590"/>
    </source>
</evidence>
<evidence type="ECO:0000313" key="2">
    <source>
        <dbReference type="EMBL" id="MFA9195726.1"/>
    </source>
</evidence>
<sequence>MLQQLINHSPDLKRLQDEGYELEVKGGYLLIHHIPYVTHLREVKYGILVSELSLANSQRTIKPSTHVINFIGEYPCNADGSIITAIQHSNQQNLGNGIVINFSFSNKPQSGYADYYEKVSTYGTIISSPAKSIDPLVTEKTFRIRENSIDTDVFQYIDTNSGRAKINLINEKVKGQKIAIIG</sequence>
<proteinExistence type="predicted"/>
<dbReference type="Pfam" id="PF20590">
    <property type="entry name" value="DUF6791"/>
    <property type="match status" value="1"/>
</dbReference>
<evidence type="ECO:0000313" key="3">
    <source>
        <dbReference type="Proteomes" id="UP001574170"/>
    </source>
</evidence>
<feature type="non-terminal residue" evidence="2">
    <location>
        <position position="182"/>
    </location>
</feature>
<dbReference type="EMBL" id="JBCFQK010000030">
    <property type="protein sequence ID" value="MFA9195726.1"/>
    <property type="molecule type" value="Genomic_DNA"/>
</dbReference>
<name>A0ABV4TNM8_9FLAO</name>
<dbReference type="RefSeq" id="WP_373393089.1">
    <property type="nucleotide sequence ID" value="NZ_JBCFQK010000030.1"/>
</dbReference>
<dbReference type="Proteomes" id="UP001574170">
    <property type="component" value="Unassembled WGS sequence"/>
</dbReference>
<gene>
    <name evidence="2" type="ORF">AAGV33_15045</name>
</gene>
<dbReference type="InterPro" id="IPR046741">
    <property type="entry name" value="DUF6791"/>
</dbReference>
<protein>
    <submittedName>
        <fullName evidence="2">DUF6791 domain-containing protein</fullName>
    </submittedName>
</protein>